<sequence length="379" mass="43085">MAITSPSYLDNISHFQPLATPALTEQAHLPLLGGGITFDESLMPHQQALDVFRQMEYRVPEDVYQPRSQNDPPEDILSGARMLIRENKRANDAYEEAKGLRASRSVKSLEDGRSHINGLTGLIDNIHTDYQKKYGELVKASTQYMQDMNTMASKLSRYIEAGEDGKIHIKLEDTLRVMDEIVAKYSGTSVISEVDGNSAEIQELQERLKKVGSEPFGILASFLLKSQIENEKKKLDLRSVGEYFGKWKPDFDNAKPLMEIKGTEQEYAFWEKKLSGQGFIIERMNGKLCVFPDLKPVKEIFYTLNHSSATWDKDGSDISSQEFQSLQTAIDSQKNAINSSVSRLLETFRQDNSHFETLTQLLIQLYKDLQQYNNGYVNM</sequence>
<dbReference type="InterPro" id="IPR036708">
    <property type="entry name" value="BipD-like_sf"/>
</dbReference>
<evidence type="ECO:0000313" key="1">
    <source>
        <dbReference type="EMBL" id="ELR5219199.1"/>
    </source>
</evidence>
<gene>
    <name evidence="2" type="ORF">M0K77_003745</name>
    <name evidence="1" type="ORF">M0K77_RS18725</name>
</gene>
<dbReference type="EMBL" id="ABEXCJ040000009">
    <property type="protein sequence ID" value="ELR5219199.1"/>
    <property type="molecule type" value="Genomic_DNA"/>
</dbReference>
<dbReference type="Gene3D" id="1.20.1710.10">
    <property type="entry name" value="IpaD-like"/>
    <property type="match status" value="1"/>
</dbReference>
<dbReference type="OrthoDB" id="6465448at2"/>
<protein>
    <recommendedName>
        <fullName evidence="3">IpaD/SipD/SspD family type III secretion system needle tip protein</fullName>
    </recommendedName>
</protein>
<evidence type="ECO:0000313" key="2">
    <source>
        <dbReference type="EMBL" id="EMR4591386.1"/>
    </source>
</evidence>
<name>A0A3R8VYJ6_PRORE</name>
<accession>A0A3R8VYJ6</accession>
<dbReference type="EMBL" id="ABEXCJ050000009">
    <property type="protein sequence ID" value="EMR4591386.1"/>
    <property type="molecule type" value="Genomic_DNA"/>
</dbReference>
<evidence type="ECO:0008006" key="3">
    <source>
        <dbReference type="Google" id="ProtNLM"/>
    </source>
</evidence>
<comment type="caution">
    <text evidence="2">The sequence shown here is derived from an EMBL/GenBank/DDBJ whole genome shotgun (WGS) entry which is preliminary data.</text>
</comment>
<dbReference type="RefSeq" id="WP_125891801.1">
    <property type="nucleotide sequence ID" value="NZ_RHRR02000001.1"/>
</dbReference>
<reference evidence="2" key="1">
    <citation type="submission" date="2024-02" db="EMBL/GenBank/DDBJ databases">
        <authorList>
            <consortium name="Clinical and Environmental Microbiology Branch: Whole genome sequencing antimicrobial resistance pathogens in the healthcare setting"/>
        </authorList>
    </citation>
    <scope>NUCLEOTIDE SEQUENCE</scope>
    <source>
        <strain evidence="2">2020QW-00022</strain>
    </source>
</reference>
<proteinExistence type="predicted"/>
<dbReference type="SUPFAM" id="SSF140693">
    <property type="entry name" value="IpaD-like"/>
    <property type="match status" value="1"/>
</dbReference>
<dbReference type="AlphaFoldDB" id="A0A3R8VYJ6"/>
<organism evidence="2">
    <name type="scientific">Providencia rettgeri</name>
    <dbReference type="NCBI Taxonomy" id="587"/>
    <lineage>
        <taxon>Bacteria</taxon>
        <taxon>Pseudomonadati</taxon>
        <taxon>Pseudomonadota</taxon>
        <taxon>Gammaproteobacteria</taxon>
        <taxon>Enterobacterales</taxon>
        <taxon>Morganellaceae</taxon>
        <taxon>Providencia</taxon>
    </lineage>
</organism>